<evidence type="ECO:0000256" key="5">
    <source>
        <dbReference type="SAM" id="MobiDB-lite"/>
    </source>
</evidence>
<evidence type="ECO:0000313" key="8">
    <source>
        <dbReference type="Proteomes" id="UP001292094"/>
    </source>
</evidence>
<evidence type="ECO:0000256" key="3">
    <source>
        <dbReference type="ARBA" id="ARBA00022771"/>
    </source>
</evidence>
<dbReference type="EMBL" id="JAWZYT010006376">
    <property type="protein sequence ID" value="KAK4288281.1"/>
    <property type="molecule type" value="Genomic_DNA"/>
</dbReference>
<reference evidence="7" key="1">
    <citation type="submission" date="2023-11" db="EMBL/GenBank/DDBJ databases">
        <title>Genome assemblies of two species of porcelain crab, Petrolisthes cinctipes and Petrolisthes manimaculis (Anomura: Porcellanidae).</title>
        <authorList>
            <person name="Angst P."/>
        </authorList>
    </citation>
    <scope>NUCLEOTIDE SEQUENCE</scope>
    <source>
        <strain evidence="7">PB745_02</strain>
        <tissue evidence="7">Gill</tissue>
    </source>
</reference>
<protein>
    <recommendedName>
        <fullName evidence="6">Muscleblind-like CCCH zinc finger domain-containing protein</fullName>
    </recommendedName>
</protein>
<keyword evidence="1" id="KW-0479">Metal-binding</keyword>
<dbReference type="PANTHER" id="PTHR12675">
    <property type="entry name" value="MUSCLEBLIND-LIKE PROTEIN"/>
    <property type="match status" value="1"/>
</dbReference>
<dbReference type="GO" id="GO:0005737">
    <property type="term" value="C:cytoplasm"/>
    <property type="evidence" value="ECO:0007669"/>
    <property type="project" value="TreeGrafter"/>
</dbReference>
<dbReference type="GO" id="GO:0043484">
    <property type="term" value="P:regulation of RNA splicing"/>
    <property type="evidence" value="ECO:0007669"/>
    <property type="project" value="TreeGrafter"/>
</dbReference>
<gene>
    <name evidence="7" type="ORF">Pmani_038682</name>
</gene>
<dbReference type="GO" id="GO:0005654">
    <property type="term" value="C:nucleoplasm"/>
    <property type="evidence" value="ECO:0007669"/>
    <property type="project" value="TreeGrafter"/>
</dbReference>
<feature type="region of interest" description="Disordered" evidence="5">
    <location>
        <begin position="1"/>
        <end position="20"/>
    </location>
</feature>
<evidence type="ECO:0000313" key="7">
    <source>
        <dbReference type="EMBL" id="KAK4288281.1"/>
    </source>
</evidence>
<evidence type="ECO:0000259" key="6">
    <source>
        <dbReference type="Pfam" id="PF22628"/>
    </source>
</evidence>
<dbReference type="AlphaFoldDB" id="A0AAE1NF57"/>
<name>A0AAE1NF57_9EUCA</name>
<evidence type="ECO:0000256" key="1">
    <source>
        <dbReference type="ARBA" id="ARBA00022723"/>
    </source>
</evidence>
<comment type="caution">
    <text evidence="7">The sequence shown here is derived from an EMBL/GenBank/DDBJ whole genome shotgun (WGS) entry which is preliminary data.</text>
</comment>
<evidence type="ECO:0000256" key="2">
    <source>
        <dbReference type="ARBA" id="ARBA00022737"/>
    </source>
</evidence>
<dbReference type="PANTHER" id="PTHR12675:SF12">
    <property type="entry name" value="PROTEIN MUSCLEBLIND"/>
    <property type="match status" value="1"/>
</dbReference>
<dbReference type="GO" id="GO:0008270">
    <property type="term" value="F:zinc ion binding"/>
    <property type="evidence" value="ECO:0007669"/>
    <property type="project" value="UniProtKB-KW"/>
</dbReference>
<dbReference type="Gene3D" id="3.30.1370.210">
    <property type="match status" value="1"/>
</dbReference>
<proteinExistence type="predicted"/>
<accession>A0AAE1NF57</accession>
<keyword evidence="4" id="KW-0862">Zinc</keyword>
<keyword evidence="2" id="KW-0677">Repeat</keyword>
<dbReference type="GO" id="GO:0003723">
    <property type="term" value="F:RNA binding"/>
    <property type="evidence" value="ECO:0007669"/>
    <property type="project" value="TreeGrafter"/>
</dbReference>
<keyword evidence="8" id="KW-1185">Reference proteome</keyword>
<evidence type="ECO:0000256" key="4">
    <source>
        <dbReference type="ARBA" id="ARBA00022833"/>
    </source>
</evidence>
<dbReference type="Pfam" id="PF22628">
    <property type="entry name" value="zf-CCCH_10"/>
    <property type="match status" value="1"/>
</dbReference>
<dbReference type="InterPro" id="IPR054429">
    <property type="entry name" value="Znf-CCCH_Muscleblind-like"/>
</dbReference>
<keyword evidence="3" id="KW-0863">Zinc-finger</keyword>
<organism evidence="7 8">
    <name type="scientific">Petrolisthes manimaculis</name>
    <dbReference type="NCBI Taxonomy" id="1843537"/>
    <lineage>
        <taxon>Eukaryota</taxon>
        <taxon>Metazoa</taxon>
        <taxon>Ecdysozoa</taxon>
        <taxon>Arthropoda</taxon>
        <taxon>Crustacea</taxon>
        <taxon>Multicrustacea</taxon>
        <taxon>Malacostraca</taxon>
        <taxon>Eumalacostraca</taxon>
        <taxon>Eucarida</taxon>
        <taxon>Decapoda</taxon>
        <taxon>Pleocyemata</taxon>
        <taxon>Anomura</taxon>
        <taxon>Galatheoidea</taxon>
        <taxon>Porcellanidae</taxon>
        <taxon>Petrolisthes</taxon>
    </lineage>
</organism>
<feature type="domain" description="Muscleblind-like CCCH zinc finger" evidence="6">
    <location>
        <begin position="18"/>
        <end position="47"/>
    </location>
</feature>
<dbReference type="Proteomes" id="UP001292094">
    <property type="component" value="Unassembled WGS sequence"/>
</dbReference>
<sequence>MNMSGWSVESPPNVLHQGRCNREKPPCKYFHPPQHLKDQLLVNGRNHLAMKNALMTQIQGLNQATPVVPGTIPIVSTCSMKTRHSLPTTPDTHY</sequence>